<keyword evidence="11" id="KW-1185">Reference proteome</keyword>
<evidence type="ECO:0000256" key="6">
    <source>
        <dbReference type="ARBA" id="ARBA00022840"/>
    </source>
</evidence>
<dbReference type="InterPro" id="IPR004399">
    <property type="entry name" value="HMP/HMP-P_kinase_dom"/>
</dbReference>
<proteinExistence type="predicted"/>
<evidence type="ECO:0000313" key="11">
    <source>
        <dbReference type="Proteomes" id="UP000293902"/>
    </source>
</evidence>
<dbReference type="RefSeq" id="WP_111954964.1">
    <property type="nucleotide sequence ID" value="NZ_CP036313.1"/>
</dbReference>
<gene>
    <name evidence="9" type="primary">thiD</name>
    <name evidence="9" type="ORF">DO021_06635</name>
    <name evidence="8" type="ORF">EYB58_20220</name>
</gene>
<dbReference type="PANTHER" id="PTHR20858">
    <property type="entry name" value="PHOSPHOMETHYLPYRIMIDINE KINASE"/>
    <property type="match status" value="1"/>
</dbReference>
<dbReference type="Proteomes" id="UP000293902">
    <property type="component" value="Chromosome"/>
</dbReference>
<dbReference type="AlphaFoldDB" id="A0A328FIE3"/>
<name>A0A328FIE3_9BACT</name>
<dbReference type="UniPathway" id="UPA00060">
    <property type="reaction ID" value="UER00138"/>
</dbReference>
<evidence type="ECO:0000256" key="4">
    <source>
        <dbReference type="ARBA" id="ARBA00022741"/>
    </source>
</evidence>
<dbReference type="EC" id="2.7.1.49" evidence="2"/>
<keyword evidence="6" id="KW-0067">ATP-binding</keyword>
<evidence type="ECO:0000259" key="7">
    <source>
        <dbReference type="Pfam" id="PF08543"/>
    </source>
</evidence>
<evidence type="ECO:0000313" key="9">
    <source>
        <dbReference type="EMBL" id="RAM02715.1"/>
    </source>
</evidence>
<evidence type="ECO:0000313" key="8">
    <source>
        <dbReference type="EMBL" id="QBH15038.1"/>
    </source>
</evidence>
<evidence type="ECO:0000256" key="3">
    <source>
        <dbReference type="ARBA" id="ARBA00022679"/>
    </source>
</evidence>
<protein>
    <recommendedName>
        <fullName evidence="2">hydroxymethylpyrimidine kinase</fullName>
        <ecNumber evidence="2">2.7.1.49</ecNumber>
    </recommendedName>
</protein>
<dbReference type="InterPro" id="IPR029056">
    <property type="entry name" value="Ribokinase-like"/>
</dbReference>
<feature type="domain" description="Pyridoxamine kinase/Phosphomethylpyrimidine kinase" evidence="7">
    <location>
        <begin position="14"/>
        <end position="262"/>
    </location>
</feature>
<reference evidence="9 10" key="1">
    <citation type="submission" date="2018-06" db="EMBL/GenBank/DDBJ databases">
        <title>Complete Genome Sequence of Desulfobacter hydrogenophilus (DSM3380).</title>
        <authorList>
            <person name="Marietou A."/>
            <person name="Schreiber L."/>
            <person name="Marshall I."/>
            <person name="Jorgensen B."/>
        </authorList>
    </citation>
    <scope>NUCLEOTIDE SEQUENCE [LARGE SCALE GENOMIC DNA]</scope>
    <source>
        <strain evidence="9 10">DSM 3380</strain>
    </source>
</reference>
<dbReference type="SUPFAM" id="SSF53613">
    <property type="entry name" value="Ribokinase-like"/>
    <property type="match status" value="1"/>
</dbReference>
<dbReference type="InterPro" id="IPR013749">
    <property type="entry name" value="PM/HMP-P_kinase-1"/>
</dbReference>
<dbReference type="GO" id="GO:0008902">
    <property type="term" value="F:hydroxymethylpyrimidine kinase activity"/>
    <property type="evidence" value="ECO:0007669"/>
    <property type="project" value="UniProtKB-EC"/>
</dbReference>
<evidence type="ECO:0000313" key="10">
    <source>
        <dbReference type="Proteomes" id="UP000248798"/>
    </source>
</evidence>
<evidence type="ECO:0000256" key="1">
    <source>
        <dbReference type="ARBA" id="ARBA00004948"/>
    </source>
</evidence>
<sequence>MKTYYRALTIAGSDSGGGAGVQADLKTFSALGVFGMSAITALTAQNTHSVTGIFPVPPAFIGEQIDAVMSDIGANAVKIGMLHSPEVIEMVAEKLKQWQCPNVVLDPVMISKSGDNLLQDDAVDALTKLLLPLATVITPNLPEASVLLGRIIDTPDKMSEAAAALADLGAPNVLVKGGHLTSGPGIDLLYETASGQTTRYTADRVDTKNSHGTGCTLSSAIAAGLARGLDLKTAVVEAKNYITEALKAGADIETGSGHGPVHHFHALWKKR</sequence>
<organism evidence="9 10">
    <name type="scientific">Desulfobacter hydrogenophilus</name>
    <dbReference type="NCBI Taxonomy" id="2291"/>
    <lineage>
        <taxon>Bacteria</taxon>
        <taxon>Pseudomonadati</taxon>
        <taxon>Thermodesulfobacteriota</taxon>
        <taxon>Desulfobacteria</taxon>
        <taxon>Desulfobacterales</taxon>
        <taxon>Desulfobacteraceae</taxon>
        <taxon>Desulfobacter</taxon>
    </lineage>
</organism>
<keyword evidence="5 9" id="KW-0418">Kinase</keyword>
<keyword evidence="3 9" id="KW-0808">Transferase</keyword>
<comment type="pathway">
    <text evidence="1">Cofactor biosynthesis; thiamine diphosphate biosynthesis.</text>
</comment>
<dbReference type="PANTHER" id="PTHR20858:SF17">
    <property type="entry name" value="HYDROXYMETHYLPYRIMIDINE_PHOSPHOMETHYLPYRIMIDINE KINASE THI20-RELATED"/>
    <property type="match status" value="1"/>
</dbReference>
<dbReference type="GO" id="GO:0009228">
    <property type="term" value="P:thiamine biosynthetic process"/>
    <property type="evidence" value="ECO:0007669"/>
    <property type="project" value="InterPro"/>
</dbReference>
<dbReference type="Gene3D" id="3.40.1190.20">
    <property type="match status" value="1"/>
</dbReference>
<dbReference type="GO" id="GO:0005524">
    <property type="term" value="F:ATP binding"/>
    <property type="evidence" value="ECO:0007669"/>
    <property type="project" value="UniProtKB-KW"/>
</dbReference>
<dbReference type="GO" id="GO:0009229">
    <property type="term" value="P:thiamine diphosphate biosynthetic process"/>
    <property type="evidence" value="ECO:0007669"/>
    <property type="project" value="UniProtKB-UniPathway"/>
</dbReference>
<dbReference type="Proteomes" id="UP000248798">
    <property type="component" value="Unassembled WGS sequence"/>
</dbReference>
<dbReference type="FunFam" id="3.40.1190.20:FF:000003">
    <property type="entry name" value="Phosphomethylpyrimidine kinase ThiD"/>
    <property type="match status" value="1"/>
</dbReference>
<dbReference type="EMBL" id="CP036313">
    <property type="protein sequence ID" value="QBH15038.1"/>
    <property type="molecule type" value="Genomic_DNA"/>
</dbReference>
<dbReference type="GO" id="GO:0005829">
    <property type="term" value="C:cytosol"/>
    <property type="evidence" value="ECO:0007669"/>
    <property type="project" value="TreeGrafter"/>
</dbReference>
<keyword evidence="4" id="KW-0547">Nucleotide-binding</keyword>
<dbReference type="CDD" id="cd01169">
    <property type="entry name" value="HMPP_kinase"/>
    <property type="match status" value="1"/>
</dbReference>
<dbReference type="NCBIfam" id="TIGR00097">
    <property type="entry name" value="HMP-P_kinase"/>
    <property type="match status" value="1"/>
</dbReference>
<dbReference type="GO" id="GO:0008972">
    <property type="term" value="F:phosphomethylpyrimidine kinase activity"/>
    <property type="evidence" value="ECO:0007669"/>
    <property type="project" value="InterPro"/>
</dbReference>
<evidence type="ECO:0000256" key="5">
    <source>
        <dbReference type="ARBA" id="ARBA00022777"/>
    </source>
</evidence>
<evidence type="ECO:0000256" key="2">
    <source>
        <dbReference type="ARBA" id="ARBA00012135"/>
    </source>
</evidence>
<reference evidence="8 11" key="2">
    <citation type="submission" date="2019-02" db="EMBL/GenBank/DDBJ databases">
        <title>Complete genome sequence of Desulfobacter hydrogenophilus AcRS1.</title>
        <authorList>
            <person name="Marietou A."/>
            <person name="Lund M.B."/>
            <person name="Marshall I.P.G."/>
            <person name="Schreiber L."/>
            <person name="Jorgensen B."/>
        </authorList>
    </citation>
    <scope>NUCLEOTIDE SEQUENCE [LARGE SCALE GENOMIC DNA]</scope>
    <source>
        <strain evidence="8 11">AcRS1</strain>
    </source>
</reference>
<dbReference type="Pfam" id="PF08543">
    <property type="entry name" value="Phos_pyr_kin"/>
    <property type="match status" value="1"/>
</dbReference>
<dbReference type="OrthoDB" id="9810880at2"/>
<dbReference type="EMBL" id="QLNI01000011">
    <property type="protein sequence ID" value="RAM02715.1"/>
    <property type="molecule type" value="Genomic_DNA"/>
</dbReference>
<accession>A0A328FIE3</accession>